<name>A0A3M2KU99_9NOCA</name>
<evidence type="ECO:0000313" key="1">
    <source>
        <dbReference type="EMBL" id="RMI28701.1"/>
    </source>
</evidence>
<evidence type="ECO:0000313" key="2">
    <source>
        <dbReference type="Proteomes" id="UP000279275"/>
    </source>
</evidence>
<comment type="caution">
    <text evidence="1">The sequence shown here is derived from an EMBL/GenBank/DDBJ whole genome shotgun (WGS) entry which is preliminary data.</text>
</comment>
<dbReference type="Proteomes" id="UP000279275">
    <property type="component" value="Unassembled WGS sequence"/>
</dbReference>
<dbReference type="AlphaFoldDB" id="A0A3M2KU99"/>
<accession>A0A3M2KU99</accession>
<organism evidence="1 2">
    <name type="scientific">Nocardia stercoris</name>
    <dbReference type="NCBI Taxonomy" id="2483361"/>
    <lineage>
        <taxon>Bacteria</taxon>
        <taxon>Bacillati</taxon>
        <taxon>Actinomycetota</taxon>
        <taxon>Actinomycetes</taxon>
        <taxon>Mycobacteriales</taxon>
        <taxon>Nocardiaceae</taxon>
        <taxon>Nocardia</taxon>
    </lineage>
</organism>
<reference evidence="1 2" key="1">
    <citation type="submission" date="2018-10" db="EMBL/GenBank/DDBJ databases">
        <title>Isolation from cow dung.</title>
        <authorList>
            <person name="Ling L."/>
        </authorList>
    </citation>
    <scope>NUCLEOTIDE SEQUENCE [LARGE SCALE GENOMIC DNA]</scope>
    <source>
        <strain evidence="1 2">NEAU-LL90</strain>
    </source>
</reference>
<proteinExistence type="predicted"/>
<protein>
    <submittedName>
        <fullName evidence="1">Uncharacterized protein</fullName>
    </submittedName>
</protein>
<sequence>MRPLVWVAGFRVLSVRPPVPPGVRQPVWAASFRVARMPGSGQLGTSLPVWAARPVWLGMRLRDLVVRRRRAWAARSRELRAPVPGWAVPSPVVPKPASAVPPVRASGRRLVWALRAAPD</sequence>
<gene>
    <name evidence="1" type="ORF">EBN03_29090</name>
</gene>
<keyword evidence="2" id="KW-1185">Reference proteome</keyword>
<dbReference type="EMBL" id="RFFH01000019">
    <property type="protein sequence ID" value="RMI28701.1"/>
    <property type="molecule type" value="Genomic_DNA"/>
</dbReference>